<dbReference type="PROSITE" id="PS50850">
    <property type="entry name" value="MFS"/>
    <property type="match status" value="1"/>
</dbReference>
<dbReference type="PANTHER" id="PTHR11662:SF399">
    <property type="entry name" value="FI19708P1-RELATED"/>
    <property type="match status" value="1"/>
</dbReference>
<sequence>MIDPNKSRRASFAVFALLYFGYCISYIDRSAIALSLVAIGKEFHVGSAALGVVMSTFYISYAAMQIPGGWLADRWGSKKVIVVSVAFWSVFTLMTGLAWSLVSLIAIRFIFGLGEGGYPGAAVKGVTESVARADRPKMTALLMSSNYVGSFIAPLAIAPLILLLGWRHAFVVAGCAGLVFALFYLFAVKDTHQTRESTGRSSRIDGAATRALLKMPLMWKILLTWFGMGIVNKGLDAWMPAYLLTERHLDLKAVGMLTPLPFVAASISTALGGWILTRWFDGREKWLMAACCAISGFFLYEMYTAQTVTGVIACQSIVYFFKSFVFAGVFALPAKFLPQKLIGTGAGMVNFGGQVAGFVAPAVIGVLVSVTGNYNAVFGFLIVATVFALLTSLSIRLVPQADTADSADSADPRLPAPRKA</sequence>
<evidence type="ECO:0000256" key="1">
    <source>
        <dbReference type="ARBA" id="ARBA00004141"/>
    </source>
</evidence>
<name>A0A7W9U0R6_9BURK</name>
<comment type="subcellular location">
    <subcellularLocation>
        <location evidence="1">Membrane</location>
        <topology evidence="1">Multi-pass membrane protein</topology>
    </subcellularLocation>
</comment>
<feature type="transmembrane region" description="Helical" evidence="5">
    <location>
        <begin position="80"/>
        <end position="99"/>
    </location>
</feature>
<keyword evidence="2 5" id="KW-0812">Transmembrane</keyword>
<keyword evidence="4 5" id="KW-0472">Membrane</keyword>
<feature type="transmembrane region" description="Helical" evidence="5">
    <location>
        <begin position="286"/>
        <end position="305"/>
    </location>
</feature>
<comment type="caution">
    <text evidence="7">The sequence shown here is derived from an EMBL/GenBank/DDBJ whole genome shotgun (WGS) entry which is preliminary data.</text>
</comment>
<evidence type="ECO:0000256" key="3">
    <source>
        <dbReference type="ARBA" id="ARBA00022989"/>
    </source>
</evidence>
<evidence type="ECO:0000259" key="6">
    <source>
        <dbReference type="PROSITE" id="PS50850"/>
    </source>
</evidence>
<gene>
    <name evidence="7" type="ORF">F4827_003995</name>
</gene>
<dbReference type="AlphaFoldDB" id="A0A7W9U0R6"/>
<feature type="domain" description="Major facilitator superfamily (MFS) profile" evidence="6">
    <location>
        <begin position="14"/>
        <end position="402"/>
    </location>
</feature>
<keyword evidence="8" id="KW-1185">Reference proteome</keyword>
<evidence type="ECO:0000313" key="7">
    <source>
        <dbReference type="EMBL" id="MBB6104136.1"/>
    </source>
</evidence>
<dbReference type="InterPro" id="IPR020846">
    <property type="entry name" value="MFS_dom"/>
</dbReference>
<dbReference type="Gene3D" id="1.20.1250.20">
    <property type="entry name" value="MFS general substrate transporter like domains"/>
    <property type="match status" value="2"/>
</dbReference>
<dbReference type="CDD" id="cd17319">
    <property type="entry name" value="MFS_ExuT_GudP_like"/>
    <property type="match status" value="1"/>
</dbReference>
<evidence type="ECO:0000256" key="5">
    <source>
        <dbReference type="SAM" id="Phobius"/>
    </source>
</evidence>
<dbReference type="GO" id="GO:0022857">
    <property type="term" value="F:transmembrane transporter activity"/>
    <property type="evidence" value="ECO:0007669"/>
    <property type="project" value="InterPro"/>
</dbReference>
<evidence type="ECO:0000313" key="8">
    <source>
        <dbReference type="Proteomes" id="UP000571554"/>
    </source>
</evidence>
<proteinExistence type="predicted"/>
<feature type="transmembrane region" description="Helical" evidence="5">
    <location>
        <begin position="376"/>
        <end position="398"/>
    </location>
</feature>
<dbReference type="SUPFAM" id="SSF103473">
    <property type="entry name" value="MFS general substrate transporter"/>
    <property type="match status" value="1"/>
</dbReference>
<feature type="transmembrane region" description="Helical" evidence="5">
    <location>
        <begin position="317"/>
        <end position="337"/>
    </location>
</feature>
<feature type="transmembrane region" description="Helical" evidence="5">
    <location>
        <begin position="12"/>
        <end position="39"/>
    </location>
</feature>
<dbReference type="PANTHER" id="PTHR11662">
    <property type="entry name" value="SOLUTE CARRIER FAMILY 17"/>
    <property type="match status" value="1"/>
</dbReference>
<keyword evidence="3 5" id="KW-1133">Transmembrane helix</keyword>
<feature type="transmembrane region" description="Helical" evidence="5">
    <location>
        <begin position="45"/>
        <end position="68"/>
    </location>
</feature>
<dbReference type="InterPro" id="IPR011701">
    <property type="entry name" value="MFS"/>
</dbReference>
<feature type="transmembrane region" description="Helical" evidence="5">
    <location>
        <begin position="138"/>
        <end position="162"/>
    </location>
</feature>
<reference evidence="7 8" key="1">
    <citation type="submission" date="2020-08" db="EMBL/GenBank/DDBJ databases">
        <title>Above-ground endophytic microbial communities from plants in different locations in the United States.</title>
        <authorList>
            <person name="Frank C."/>
        </authorList>
    </citation>
    <scope>NUCLEOTIDE SEQUENCE [LARGE SCALE GENOMIC DNA]</scope>
    <source>
        <strain evidence="7 8">WP4_2_2</strain>
    </source>
</reference>
<dbReference type="GO" id="GO:0016020">
    <property type="term" value="C:membrane"/>
    <property type="evidence" value="ECO:0007669"/>
    <property type="project" value="UniProtKB-SubCell"/>
</dbReference>
<dbReference type="Pfam" id="PF07690">
    <property type="entry name" value="MFS_1"/>
    <property type="match status" value="1"/>
</dbReference>
<organism evidence="7 8">
    <name type="scientific">Paraburkholderia bannensis</name>
    <dbReference type="NCBI Taxonomy" id="765414"/>
    <lineage>
        <taxon>Bacteria</taxon>
        <taxon>Pseudomonadati</taxon>
        <taxon>Pseudomonadota</taxon>
        <taxon>Betaproteobacteria</taxon>
        <taxon>Burkholderiales</taxon>
        <taxon>Burkholderiaceae</taxon>
        <taxon>Paraburkholderia</taxon>
    </lineage>
</organism>
<feature type="transmembrane region" description="Helical" evidence="5">
    <location>
        <begin position="168"/>
        <end position="187"/>
    </location>
</feature>
<dbReference type="InterPro" id="IPR050382">
    <property type="entry name" value="MFS_Na/Anion_cotransporter"/>
</dbReference>
<dbReference type="Proteomes" id="UP000571554">
    <property type="component" value="Unassembled WGS sequence"/>
</dbReference>
<evidence type="ECO:0000256" key="2">
    <source>
        <dbReference type="ARBA" id="ARBA00022692"/>
    </source>
</evidence>
<evidence type="ECO:0000256" key="4">
    <source>
        <dbReference type="ARBA" id="ARBA00023136"/>
    </source>
</evidence>
<dbReference type="InterPro" id="IPR036259">
    <property type="entry name" value="MFS_trans_sf"/>
</dbReference>
<protein>
    <submittedName>
        <fullName evidence="7">Sugar phosphate permease</fullName>
    </submittedName>
</protein>
<accession>A0A7W9U0R6</accession>
<dbReference type="RefSeq" id="WP_260175308.1">
    <property type="nucleotide sequence ID" value="NZ_JACHBW010000011.1"/>
</dbReference>
<dbReference type="EMBL" id="JACHBW010000011">
    <property type="protein sequence ID" value="MBB6104136.1"/>
    <property type="molecule type" value="Genomic_DNA"/>
</dbReference>
<feature type="transmembrane region" description="Helical" evidence="5">
    <location>
        <begin position="255"/>
        <end position="274"/>
    </location>
</feature>
<feature type="transmembrane region" description="Helical" evidence="5">
    <location>
        <begin position="349"/>
        <end position="370"/>
    </location>
</feature>